<evidence type="ECO:0000313" key="3">
    <source>
        <dbReference type="Proteomes" id="UP000663802"/>
    </source>
</evidence>
<keyword evidence="1" id="KW-1133">Transmembrane helix</keyword>
<proteinExistence type="predicted"/>
<protein>
    <recommendedName>
        <fullName evidence="4">DUF3139 domain-containing protein</fullName>
    </recommendedName>
</protein>
<evidence type="ECO:0000256" key="1">
    <source>
        <dbReference type="SAM" id="Phobius"/>
    </source>
</evidence>
<keyword evidence="1" id="KW-0472">Membrane</keyword>
<feature type="transmembrane region" description="Helical" evidence="1">
    <location>
        <begin position="7"/>
        <end position="26"/>
    </location>
</feature>
<name>A0ABQ1E915_9CLOT</name>
<dbReference type="EMBL" id="BMBA01000001">
    <property type="protein sequence ID" value="GFZ31291.1"/>
    <property type="molecule type" value="Genomic_DNA"/>
</dbReference>
<keyword evidence="3" id="KW-1185">Reference proteome</keyword>
<evidence type="ECO:0008006" key="4">
    <source>
        <dbReference type="Google" id="ProtNLM"/>
    </source>
</evidence>
<keyword evidence="1" id="KW-0812">Transmembrane</keyword>
<sequence>MNKKNKILIGMVVVLVLVAIDIMKFSSRYKIDINNKSDKTVNNLELRYKVNGTIQSISQLEPKKFWEYKVDTSELKSEDQILLTYKDSKGNYYEHYLVGYLEKGYRGKVNVVINKIDDDGKLDVKVE</sequence>
<organism evidence="2 3">
    <name type="scientific">Clostridium zeae</name>
    <dbReference type="NCBI Taxonomy" id="2759022"/>
    <lineage>
        <taxon>Bacteria</taxon>
        <taxon>Bacillati</taxon>
        <taxon>Bacillota</taxon>
        <taxon>Clostridia</taxon>
        <taxon>Eubacteriales</taxon>
        <taxon>Clostridiaceae</taxon>
        <taxon>Clostridium</taxon>
    </lineage>
</organism>
<accession>A0ABQ1E915</accession>
<gene>
    <name evidence="2" type="ORF">CSC2_18170</name>
</gene>
<evidence type="ECO:0000313" key="2">
    <source>
        <dbReference type="EMBL" id="GFZ31291.1"/>
    </source>
</evidence>
<dbReference type="Proteomes" id="UP000663802">
    <property type="component" value="Unassembled WGS sequence"/>
</dbReference>
<reference evidence="2 3" key="1">
    <citation type="journal article" date="2021" name="Int. J. Syst. Evol. Microbiol.">
        <title>Clostridium zeae sp. nov., isolated from corn silage.</title>
        <authorList>
            <person name="Kobayashi H."/>
            <person name="Tanizawa Y."/>
            <person name="Yagura M."/>
            <person name="Sakamoto M."/>
            <person name="Ohkuma M."/>
            <person name="Tohno M."/>
        </authorList>
    </citation>
    <scope>NUCLEOTIDE SEQUENCE [LARGE SCALE GENOMIC DNA]</scope>
    <source>
        <strain evidence="2 3">CSC2</strain>
    </source>
</reference>
<comment type="caution">
    <text evidence="2">The sequence shown here is derived from an EMBL/GenBank/DDBJ whole genome shotgun (WGS) entry which is preliminary data.</text>
</comment>
<dbReference type="RefSeq" id="WP_206869430.1">
    <property type="nucleotide sequence ID" value="NZ_BMBA01000001.1"/>
</dbReference>